<feature type="transmembrane region" description="Helical" evidence="2">
    <location>
        <begin position="259"/>
        <end position="280"/>
    </location>
</feature>
<keyword evidence="5" id="KW-1185">Reference proteome</keyword>
<sequence>MPKVTKKIQTRSKPVKKEMKDTVKTTLSLIKSDFERRYACPECDKVLSCGSSLKRHLLLKHKKEVTLKFGRTYKGGRAFSNQRYYLKKKKPKVNAEKTDKQLRRSVVNQRAYQKKIFKTEAKSLKETVIKITNSTIDEYKEVEALRKHLSEASERLLKIHDENLYFHIEKALGLPDTFQIRYSIAFYFILAIANRLPNFINLDYDKKDVALGLCWRNTEKDGLQDDFEYNEKITDAVFTTLDDYFLGKGKAIKEQKHNFMAYIASFLNIVFTACGNKYILIKREAKNPCFWLHSLFNEPLISLPPFTKKKVKSEQGDTVSTKNNEEVLELSQVTNNNNESI</sequence>
<keyword evidence="1" id="KW-0863">Zinc-finger</keyword>
<feature type="domain" description="C2H2-type" evidence="3">
    <location>
        <begin position="38"/>
        <end position="66"/>
    </location>
</feature>
<evidence type="ECO:0000256" key="1">
    <source>
        <dbReference type="PROSITE-ProRule" id="PRU00042"/>
    </source>
</evidence>
<keyword evidence="1" id="KW-0479">Metal-binding</keyword>
<keyword evidence="1" id="KW-0862">Zinc</keyword>
<reference evidence="4" key="1">
    <citation type="submission" date="2020-12" db="EMBL/GenBank/DDBJ databases">
        <title>Metabolic potential, ecology and presence of endohyphal bacteria is reflected in genomic diversity of Mucoromycotina.</title>
        <authorList>
            <person name="Muszewska A."/>
            <person name="Okrasinska A."/>
            <person name="Steczkiewicz K."/>
            <person name="Drgas O."/>
            <person name="Orlowska M."/>
            <person name="Perlinska-Lenart U."/>
            <person name="Aleksandrzak-Piekarczyk T."/>
            <person name="Szatraj K."/>
            <person name="Zielenkiewicz U."/>
            <person name="Pilsyk S."/>
            <person name="Malc E."/>
            <person name="Mieczkowski P."/>
            <person name="Kruszewska J.S."/>
            <person name="Biernat P."/>
            <person name="Pawlowska J."/>
        </authorList>
    </citation>
    <scope>NUCLEOTIDE SEQUENCE</scope>
    <source>
        <strain evidence="4">CBS 226.32</strain>
    </source>
</reference>
<evidence type="ECO:0000256" key="2">
    <source>
        <dbReference type="SAM" id="Phobius"/>
    </source>
</evidence>
<dbReference type="InterPro" id="IPR013087">
    <property type="entry name" value="Znf_C2H2_type"/>
</dbReference>
<organism evidence="4 5">
    <name type="scientific">Mucor plumbeus</name>
    <dbReference type="NCBI Taxonomy" id="97098"/>
    <lineage>
        <taxon>Eukaryota</taxon>
        <taxon>Fungi</taxon>
        <taxon>Fungi incertae sedis</taxon>
        <taxon>Mucoromycota</taxon>
        <taxon>Mucoromycotina</taxon>
        <taxon>Mucoromycetes</taxon>
        <taxon>Mucorales</taxon>
        <taxon>Mucorineae</taxon>
        <taxon>Mucoraceae</taxon>
        <taxon>Mucor</taxon>
    </lineage>
</organism>
<gene>
    <name evidence="4" type="ORF">INT46_004000</name>
</gene>
<evidence type="ECO:0000313" key="5">
    <source>
        <dbReference type="Proteomes" id="UP000650833"/>
    </source>
</evidence>
<dbReference type="PROSITE" id="PS50157">
    <property type="entry name" value="ZINC_FINGER_C2H2_2"/>
    <property type="match status" value="1"/>
</dbReference>
<comment type="caution">
    <text evidence="4">The sequence shown here is derived from an EMBL/GenBank/DDBJ whole genome shotgun (WGS) entry which is preliminary data.</text>
</comment>
<dbReference type="GO" id="GO:0008270">
    <property type="term" value="F:zinc ion binding"/>
    <property type="evidence" value="ECO:0007669"/>
    <property type="project" value="UniProtKB-KW"/>
</dbReference>
<dbReference type="OrthoDB" id="2242912at2759"/>
<proteinExistence type="predicted"/>
<accession>A0A8H7R1K9</accession>
<keyword evidence="2" id="KW-0812">Transmembrane</keyword>
<dbReference type="SUPFAM" id="SSF57667">
    <property type="entry name" value="beta-beta-alpha zinc fingers"/>
    <property type="match status" value="1"/>
</dbReference>
<name>A0A8H7R1K9_9FUNG</name>
<dbReference type="AlphaFoldDB" id="A0A8H7R1K9"/>
<keyword evidence="2" id="KW-0472">Membrane</keyword>
<dbReference type="PROSITE" id="PS00028">
    <property type="entry name" value="ZINC_FINGER_C2H2_1"/>
    <property type="match status" value="1"/>
</dbReference>
<evidence type="ECO:0000259" key="3">
    <source>
        <dbReference type="PROSITE" id="PS50157"/>
    </source>
</evidence>
<keyword evidence="2" id="KW-1133">Transmembrane helix</keyword>
<dbReference type="Proteomes" id="UP000650833">
    <property type="component" value="Unassembled WGS sequence"/>
</dbReference>
<protein>
    <recommendedName>
        <fullName evidence="3">C2H2-type domain-containing protein</fullName>
    </recommendedName>
</protein>
<dbReference type="EMBL" id="JAEPRC010000251">
    <property type="protein sequence ID" value="KAG2202706.1"/>
    <property type="molecule type" value="Genomic_DNA"/>
</dbReference>
<dbReference type="InterPro" id="IPR036236">
    <property type="entry name" value="Znf_C2H2_sf"/>
</dbReference>
<evidence type="ECO:0000313" key="4">
    <source>
        <dbReference type="EMBL" id="KAG2202706.1"/>
    </source>
</evidence>